<feature type="region of interest" description="Disordered" evidence="1">
    <location>
        <begin position="113"/>
        <end position="151"/>
    </location>
</feature>
<comment type="caution">
    <text evidence="2">The sequence shown here is derived from an EMBL/GenBank/DDBJ whole genome shotgun (WGS) entry which is preliminary data.</text>
</comment>
<reference evidence="2" key="1">
    <citation type="submission" date="2019-12" db="EMBL/GenBank/DDBJ databases">
        <authorList>
            <person name="Scholes J."/>
        </authorList>
    </citation>
    <scope>NUCLEOTIDE SEQUENCE</scope>
</reference>
<dbReference type="Proteomes" id="UP001153555">
    <property type="component" value="Unassembled WGS sequence"/>
</dbReference>
<gene>
    <name evidence="2" type="ORF">SHERM_26216</name>
</gene>
<sequence length="382" mass="39362">NSRSSLIIHMLKLPHAQTPSATSYASRACHLRAPPRHSYSSLRAVTRALTPHAASFTRARHPPTPPCACVPSALASPNPPMSRAPSASSHLRASAHAPHLPILPAPVHARPWRLIPSPHEPRTSPLPSQPRPPTAFPRTPAHPSILRPRSPRQTRMRGLFAHSCASSADAHLLPFRSLLDLPDSKATSVSTAPSAPSARRQRPNSAPNSGQPPPKAIFLTDVRATGVDERASGSEDVTQAGCAIGDQVAGMARTGSNANSTRGCTVGDEGQGVSTDAREEANGGKARDKRASTGDAEGSRGLVGIGLPSAGAHAREVSDKDGACAVAREWATCADACLGAGGLGEAGSTYAGSVRTGEDRVLAGVGLLGDGGYACGTDDTSK</sequence>
<keyword evidence="3" id="KW-1185">Reference proteome</keyword>
<feature type="compositionally biased region" description="Polar residues" evidence="1">
    <location>
        <begin position="254"/>
        <end position="263"/>
    </location>
</feature>
<feature type="compositionally biased region" description="Low complexity" evidence="1">
    <location>
        <begin position="186"/>
        <end position="207"/>
    </location>
</feature>
<feature type="region of interest" description="Disordered" evidence="1">
    <location>
        <begin position="185"/>
        <end position="216"/>
    </location>
</feature>
<feature type="compositionally biased region" description="Basic and acidic residues" evidence="1">
    <location>
        <begin position="276"/>
        <end position="292"/>
    </location>
</feature>
<feature type="non-terminal residue" evidence="2">
    <location>
        <position position="1"/>
    </location>
</feature>
<feature type="non-terminal residue" evidence="2">
    <location>
        <position position="382"/>
    </location>
</feature>
<dbReference type="EMBL" id="CACSLK010027831">
    <property type="protein sequence ID" value="CAA0830828.1"/>
    <property type="molecule type" value="Genomic_DNA"/>
</dbReference>
<evidence type="ECO:0000313" key="3">
    <source>
        <dbReference type="Proteomes" id="UP001153555"/>
    </source>
</evidence>
<dbReference type="AlphaFoldDB" id="A0A9N7NB75"/>
<accession>A0A9N7NB75</accession>
<organism evidence="2 3">
    <name type="scientific">Striga hermonthica</name>
    <name type="common">Purple witchweed</name>
    <name type="synonym">Buchnera hermonthica</name>
    <dbReference type="NCBI Taxonomy" id="68872"/>
    <lineage>
        <taxon>Eukaryota</taxon>
        <taxon>Viridiplantae</taxon>
        <taxon>Streptophyta</taxon>
        <taxon>Embryophyta</taxon>
        <taxon>Tracheophyta</taxon>
        <taxon>Spermatophyta</taxon>
        <taxon>Magnoliopsida</taxon>
        <taxon>eudicotyledons</taxon>
        <taxon>Gunneridae</taxon>
        <taxon>Pentapetalae</taxon>
        <taxon>asterids</taxon>
        <taxon>lamiids</taxon>
        <taxon>Lamiales</taxon>
        <taxon>Orobanchaceae</taxon>
        <taxon>Buchnereae</taxon>
        <taxon>Striga</taxon>
    </lineage>
</organism>
<evidence type="ECO:0000313" key="2">
    <source>
        <dbReference type="EMBL" id="CAA0830828.1"/>
    </source>
</evidence>
<feature type="region of interest" description="Disordered" evidence="1">
    <location>
        <begin position="253"/>
        <end position="302"/>
    </location>
</feature>
<name>A0A9N7NB75_STRHE</name>
<evidence type="ECO:0000256" key="1">
    <source>
        <dbReference type="SAM" id="MobiDB-lite"/>
    </source>
</evidence>
<protein>
    <submittedName>
        <fullName evidence="2">Uncharacterized protein</fullName>
    </submittedName>
</protein>
<proteinExistence type="predicted"/>